<keyword evidence="8 10" id="KW-1133">Transmembrane helix</keyword>
<feature type="transmembrane region" description="Helical" evidence="10">
    <location>
        <begin position="372"/>
        <end position="392"/>
    </location>
</feature>
<dbReference type="PANTHER" id="PTHR19229">
    <property type="entry name" value="ATP-BINDING CASSETTE TRANSPORTER SUBFAMILY A ABCA"/>
    <property type="match status" value="1"/>
</dbReference>
<feature type="transmembrane region" description="Helical" evidence="10">
    <location>
        <begin position="227"/>
        <end position="248"/>
    </location>
</feature>
<dbReference type="Pfam" id="PF12698">
    <property type="entry name" value="ABC2_membrane_3"/>
    <property type="match status" value="1"/>
</dbReference>
<dbReference type="HOGENOM" id="CLU_001640_2_0_1"/>
<keyword evidence="5" id="KW-0677">Repeat</keyword>
<feature type="transmembrane region" description="Helical" evidence="10">
    <location>
        <begin position="1148"/>
        <end position="1174"/>
    </location>
</feature>
<feature type="transmembrane region" description="Helical" evidence="10">
    <location>
        <begin position="343"/>
        <end position="360"/>
    </location>
</feature>
<dbReference type="OrthoDB" id="8061355at2759"/>
<evidence type="ECO:0000259" key="11">
    <source>
        <dbReference type="PROSITE" id="PS50893"/>
    </source>
</evidence>
<keyword evidence="6" id="KW-0547">Nucleotide-binding</keyword>
<dbReference type="FunFam" id="3.40.50.300:FF:001345">
    <property type="entry name" value="Related to ABC transporter"/>
    <property type="match status" value="1"/>
</dbReference>
<evidence type="ECO:0000256" key="10">
    <source>
        <dbReference type="SAM" id="Phobius"/>
    </source>
</evidence>
<feature type="transmembrane region" description="Helical" evidence="10">
    <location>
        <begin position="829"/>
        <end position="850"/>
    </location>
</feature>
<dbReference type="InterPro" id="IPR027417">
    <property type="entry name" value="P-loop_NTPase"/>
</dbReference>
<evidence type="ECO:0000313" key="13">
    <source>
        <dbReference type="Proteomes" id="UP000019376"/>
    </source>
</evidence>
<feature type="transmembrane region" description="Helical" evidence="10">
    <location>
        <begin position="1106"/>
        <end position="1128"/>
    </location>
</feature>
<comment type="subcellular location">
    <subcellularLocation>
        <location evidence="1">Membrane</location>
        <topology evidence="1">Multi-pass membrane protein</topology>
    </subcellularLocation>
</comment>
<dbReference type="eggNOG" id="KOG0059">
    <property type="taxonomic scope" value="Eukaryota"/>
</dbReference>
<dbReference type="Pfam" id="PF00005">
    <property type="entry name" value="ABC_tran"/>
    <property type="match status" value="2"/>
</dbReference>
<accession>S8BI18</accession>
<dbReference type="GO" id="GO:0016887">
    <property type="term" value="F:ATP hydrolysis activity"/>
    <property type="evidence" value="ECO:0007669"/>
    <property type="project" value="InterPro"/>
</dbReference>
<keyword evidence="3" id="KW-0813">Transport</keyword>
<dbReference type="SUPFAM" id="SSF52540">
    <property type="entry name" value="P-loop containing nucleoside triphosphate hydrolases"/>
    <property type="match status" value="2"/>
</dbReference>
<dbReference type="InterPro" id="IPR026082">
    <property type="entry name" value="ABCA"/>
</dbReference>
<name>S8BI18_PENO1</name>
<feature type="transmembrane region" description="Helical" evidence="10">
    <location>
        <begin position="283"/>
        <end position="305"/>
    </location>
</feature>
<feature type="transmembrane region" description="Helical" evidence="10">
    <location>
        <begin position="28"/>
        <end position="46"/>
    </location>
</feature>
<feature type="domain" description="ABC transporter" evidence="11">
    <location>
        <begin position="476"/>
        <end position="699"/>
    </location>
</feature>
<evidence type="ECO:0000256" key="5">
    <source>
        <dbReference type="ARBA" id="ARBA00022737"/>
    </source>
</evidence>
<dbReference type="CDD" id="cd03263">
    <property type="entry name" value="ABC_subfamily_A"/>
    <property type="match status" value="2"/>
</dbReference>
<evidence type="ECO:0000256" key="4">
    <source>
        <dbReference type="ARBA" id="ARBA00022692"/>
    </source>
</evidence>
<evidence type="ECO:0000256" key="7">
    <source>
        <dbReference type="ARBA" id="ARBA00022840"/>
    </source>
</evidence>
<feature type="transmembrane region" description="Helical" evidence="10">
    <location>
        <begin position="412"/>
        <end position="433"/>
    </location>
</feature>
<dbReference type="InterPro" id="IPR013525">
    <property type="entry name" value="ABC2_TM"/>
</dbReference>
<feature type="transmembrane region" description="Helical" evidence="10">
    <location>
        <begin position="317"/>
        <end position="337"/>
    </location>
</feature>
<keyword evidence="9 10" id="KW-0472">Membrane</keyword>
<dbReference type="GO" id="GO:0005524">
    <property type="term" value="F:ATP binding"/>
    <property type="evidence" value="ECO:0007669"/>
    <property type="project" value="UniProtKB-KW"/>
</dbReference>
<feature type="transmembrane region" description="Helical" evidence="10">
    <location>
        <begin position="1186"/>
        <end position="1210"/>
    </location>
</feature>
<evidence type="ECO:0000256" key="8">
    <source>
        <dbReference type="ARBA" id="ARBA00022989"/>
    </source>
</evidence>
<evidence type="ECO:0000256" key="1">
    <source>
        <dbReference type="ARBA" id="ARBA00004141"/>
    </source>
</evidence>
<dbReference type="Gene3D" id="3.40.50.300">
    <property type="entry name" value="P-loop containing nucleotide triphosphate hydrolases"/>
    <property type="match status" value="2"/>
</dbReference>
<feature type="transmembrane region" description="Helical" evidence="10">
    <location>
        <begin position="1045"/>
        <end position="1067"/>
    </location>
</feature>
<dbReference type="PROSITE" id="PS50893">
    <property type="entry name" value="ABC_TRANSPORTER_2"/>
    <property type="match status" value="2"/>
</dbReference>
<feature type="domain" description="ABC transporter" evidence="11">
    <location>
        <begin position="1253"/>
        <end position="1480"/>
    </location>
</feature>
<evidence type="ECO:0000256" key="6">
    <source>
        <dbReference type="ARBA" id="ARBA00022741"/>
    </source>
</evidence>
<evidence type="ECO:0000256" key="3">
    <source>
        <dbReference type="ARBA" id="ARBA00022448"/>
    </source>
</evidence>
<protein>
    <recommendedName>
        <fullName evidence="11">ABC transporter domain-containing protein</fullName>
    </recommendedName>
</protein>
<dbReference type="GO" id="GO:0005319">
    <property type="term" value="F:lipid transporter activity"/>
    <property type="evidence" value="ECO:0007669"/>
    <property type="project" value="TreeGrafter"/>
</dbReference>
<dbReference type="EMBL" id="KB644415">
    <property type="protein sequence ID" value="EPS34882.1"/>
    <property type="molecule type" value="Genomic_DNA"/>
</dbReference>
<keyword evidence="4 10" id="KW-0812">Transmembrane</keyword>
<dbReference type="PANTHER" id="PTHR19229:SF36">
    <property type="entry name" value="ATP-BINDING CASSETTE SUB-FAMILY A MEMBER 2"/>
    <property type="match status" value="1"/>
</dbReference>
<dbReference type="PROSITE" id="PS00211">
    <property type="entry name" value="ABC_TRANSPORTER_1"/>
    <property type="match status" value="2"/>
</dbReference>
<dbReference type="Proteomes" id="UP000019376">
    <property type="component" value="Unassembled WGS sequence"/>
</dbReference>
<evidence type="ECO:0000313" key="12">
    <source>
        <dbReference type="EMBL" id="EPS34882.1"/>
    </source>
</evidence>
<evidence type="ECO:0000256" key="2">
    <source>
        <dbReference type="ARBA" id="ARBA00008869"/>
    </source>
</evidence>
<dbReference type="InterPro" id="IPR003593">
    <property type="entry name" value="AAA+_ATPase"/>
</dbReference>
<feature type="transmembrane region" description="Helical" evidence="10">
    <location>
        <begin position="1079"/>
        <end position="1099"/>
    </location>
</feature>
<dbReference type="SMART" id="SM00382">
    <property type="entry name" value="AAA"/>
    <property type="match status" value="2"/>
</dbReference>
<gene>
    <name evidence="12" type="ORF">PDE_09846</name>
</gene>
<dbReference type="InterPro" id="IPR003439">
    <property type="entry name" value="ABC_transporter-like_ATP-bd"/>
</dbReference>
<keyword evidence="7" id="KW-0067">ATP-binding</keyword>
<dbReference type="PhylomeDB" id="S8BI18"/>
<dbReference type="InterPro" id="IPR017871">
    <property type="entry name" value="ABC_transporter-like_CS"/>
</dbReference>
<dbReference type="GO" id="GO:0016020">
    <property type="term" value="C:membrane"/>
    <property type="evidence" value="ECO:0007669"/>
    <property type="project" value="UniProtKB-SubCell"/>
</dbReference>
<feature type="transmembrane region" description="Helical" evidence="10">
    <location>
        <begin position="1003"/>
        <end position="1024"/>
    </location>
</feature>
<evidence type="ECO:0000256" key="9">
    <source>
        <dbReference type="ARBA" id="ARBA00023136"/>
    </source>
</evidence>
<organism evidence="12 13">
    <name type="scientific">Penicillium oxalicum (strain 114-2 / CGMCC 5302)</name>
    <name type="common">Penicillium decumbens</name>
    <dbReference type="NCBI Taxonomy" id="933388"/>
    <lineage>
        <taxon>Eukaryota</taxon>
        <taxon>Fungi</taxon>
        <taxon>Dikarya</taxon>
        <taxon>Ascomycota</taxon>
        <taxon>Pezizomycotina</taxon>
        <taxon>Eurotiomycetes</taxon>
        <taxon>Eurotiomycetidae</taxon>
        <taxon>Eurotiales</taxon>
        <taxon>Aspergillaceae</taxon>
        <taxon>Penicillium</taxon>
    </lineage>
</organism>
<reference evidence="12 13" key="1">
    <citation type="journal article" date="2013" name="PLoS ONE">
        <title>Genomic and secretomic analyses reveal unique features of the lignocellulolytic enzyme system of Penicillium decumbens.</title>
        <authorList>
            <person name="Liu G."/>
            <person name="Zhang L."/>
            <person name="Wei X."/>
            <person name="Zou G."/>
            <person name="Qin Y."/>
            <person name="Ma L."/>
            <person name="Li J."/>
            <person name="Zheng H."/>
            <person name="Wang S."/>
            <person name="Wang C."/>
            <person name="Xun L."/>
            <person name="Zhao G.-P."/>
            <person name="Zhou Z."/>
            <person name="Qu Y."/>
        </authorList>
    </citation>
    <scope>NUCLEOTIDE SEQUENCE [LARGE SCALE GENOMIC DNA]</scope>
    <source>
        <strain evidence="13">114-2 / CGMCC 5302</strain>
    </source>
</reference>
<keyword evidence="13" id="KW-1185">Reference proteome</keyword>
<comment type="similarity">
    <text evidence="2">Belongs to the ABC transporter superfamily. ABCA family.</text>
</comment>
<sequence length="1618" mass="177193">MRNRFLQQVWTLTVKNLLITFVRPSFTTVLRAFVLPVIFVAIISYARNLFVPPSVYGIGDPSPVRSLDNALSAVGGGRNKVVFVNNGYDGGDIQKVINQVAQPARQNGDQVIVLSAESELQQTCRTTLRGTSSCVAATVFFSSPTEGPGGIWNYSIRADGSLGVKIDTEKNDNDQEIFLLPLQHTIDWAIAQNNGSTKESGLPRQVDQYPFTSLSQKERQDQIRVRYMSAIIDVISVALFIGMVGVTYQLTGLIAVEREIGMSQLIDCVILTSSHGRAQAARFISAHFALDLIYAPGWIVTAFILKYGVFAKTSVGVTLINHILAGLALSSFSIFGASFFRKAHLSGIAVVIVNLLLGVVGQLGGITSNGAVVVLSLLFPSLNYVFFTIGMARWEKQSLPTNLVKAPPESPWTIPGIAFWILLIIQIIVYPVLGALVERALYGTASTERKTGPLPDSLALKLDSFSKEYNPSWFNRRFGSLFGSKRQVVRAVKNLSLGVVKGEIMVLLGANGSGKSTTLDAVSGLTKITSGSIQLDYGDHGGKFGLCPQKNVLWSTLTVKEHVRIFNGLKSPSGPDSKHELIELISGCDLKKKVDAQSRTLSGGQKRKLQLAMMFTGGSSVCCVDEVSSGLDPISRRKIWDILLAERGRRTIVLTTHFLDEAELLADHIAILSKGSLEADGSTVELKHRLGSGYRIHVPHGPAPTTRNKKLLEGVQGESHFDEIVYTVQNSAQVPHVIAALEQQGVADYRISGPTIEDVFLKVAQETIDETPTSVDDVSAQPKGVELSVYPQSAQKAASPQILNGKRISMSRQAWTMFRKRLTILRRNSIPYLAALLIPIIASGLVTLFLKDASEPTCSGPGLFNSPDVNTLSSVNEILFVAGPRDRISTSSIQSFVRSLSGPSGIGPNLISNLSSLVHTVNSFDEFNSYVSGQRRSVTPGGFWLGDADSNPTFAWKANNGLFPLAAATQNALNIFLTNIPIGFRYQAFDIPWQNGVGDTLQLLTYFGLAYSVYPAFFALYPTIERLRNVRALHYSNGVRKFPLWLAYLCFDFCVVLAVSVLTVVIFRAASDIWYHPGYLFVVFFLYGLCSTILAYVISLVTKSQLATFAFVAGTQCVFFLIYFIAYMSVLTYAPTTEIDSYLSIVHFTISIVTPVASLTRAMFISLNVFSILCRDREILSYPGDITAYGGPILYLVVQSTLLFALLVYLDGGRKSLAMFTSKSKSVDVEEKTQMDEDVARELARVKHSNDGLRVLNLNKSFKKVVAVENVSFGVDRGEVFALLGPNGAGKTTTISLIRGDIQPSKNGGEIFVENVSVNKSLAAARSHLGVCPQFDAMDQMTVIEHLRFYARIRGVPDVDYNVRQVIGAVGLTPFQHRMATKLSGGNKRKLSLGIALMGNPAVLLLDEPSSGMDAASKRVMWKTLALVAPGRSIVLTTHSMEEADALANRAGIMAKRMLALGTTDYLRTKHGNMYHVHIMHTHAPHTSDEEMSRIRDWAQTTFAGAQIEQKFYHGQLRFSVPAVSARKSSEICSSPEDKICEESMDDSSVPPVLRSNDQIGELFSRLEEVKDTLGIMYYSVSQTTLDQVFLKIVGDHQIEEENSQGPPKKQGFLRRHS</sequence>
<proteinExistence type="inferred from homology"/>
<dbReference type="GO" id="GO:0140359">
    <property type="term" value="F:ABC-type transporter activity"/>
    <property type="evidence" value="ECO:0007669"/>
    <property type="project" value="InterPro"/>
</dbReference>
<dbReference type="STRING" id="933388.S8BI18"/>